<keyword evidence="1" id="KW-0472">Membrane</keyword>
<proteinExistence type="predicted"/>
<sequence length="63" mass="7011">KVNSKKVRGLLGDTSQSCLRSFLSGESLGMFSWASNTLLYVVFFSLFFLHLRSDFLSLMSAGL</sequence>
<keyword evidence="3" id="KW-1185">Reference proteome</keyword>
<evidence type="ECO:0000313" key="2">
    <source>
        <dbReference type="Ensembl" id="ENSAPEP00000024307.1"/>
    </source>
</evidence>
<protein>
    <submittedName>
        <fullName evidence="2">Uncharacterized protein</fullName>
    </submittedName>
</protein>
<keyword evidence="1" id="KW-1133">Transmembrane helix</keyword>
<dbReference type="Proteomes" id="UP000265080">
    <property type="component" value="Chromosome 8"/>
</dbReference>
<organism evidence="2 3">
    <name type="scientific">Amphiprion percula</name>
    <name type="common">Orange clownfish</name>
    <name type="synonym">Lutjanus percula</name>
    <dbReference type="NCBI Taxonomy" id="161767"/>
    <lineage>
        <taxon>Eukaryota</taxon>
        <taxon>Metazoa</taxon>
        <taxon>Chordata</taxon>
        <taxon>Craniata</taxon>
        <taxon>Vertebrata</taxon>
        <taxon>Euteleostomi</taxon>
        <taxon>Actinopterygii</taxon>
        <taxon>Neopterygii</taxon>
        <taxon>Teleostei</taxon>
        <taxon>Neoteleostei</taxon>
        <taxon>Acanthomorphata</taxon>
        <taxon>Ovalentaria</taxon>
        <taxon>Pomacentridae</taxon>
        <taxon>Amphiprion</taxon>
    </lineage>
</organism>
<feature type="transmembrane region" description="Helical" evidence="1">
    <location>
        <begin position="30"/>
        <end position="49"/>
    </location>
</feature>
<dbReference type="AlphaFoldDB" id="A0A3P8TMN4"/>
<keyword evidence="1" id="KW-0812">Transmembrane</keyword>
<evidence type="ECO:0000256" key="1">
    <source>
        <dbReference type="SAM" id="Phobius"/>
    </source>
</evidence>
<reference evidence="2" key="3">
    <citation type="submission" date="2025-09" db="UniProtKB">
        <authorList>
            <consortium name="Ensembl"/>
        </authorList>
    </citation>
    <scope>IDENTIFICATION</scope>
</reference>
<reference evidence="2 3" key="1">
    <citation type="submission" date="2018-03" db="EMBL/GenBank/DDBJ databases">
        <title>Finding Nemo's genes: A chromosome-scale reference assembly of the genome of the orange clownfish Amphiprion percula.</title>
        <authorList>
            <person name="Lehmann R."/>
        </authorList>
    </citation>
    <scope>NUCLEOTIDE SEQUENCE</scope>
</reference>
<accession>A0A3P8TMN4</accession>
<name>A0A3P8TMN4_AMPPE</name>
<dbReference type="Ensembl" id="ENSAPET00000024947.1">
    <property type="protein sequence ID" value="ENSAPEP00000024307.1"/>
    <property type="gene ID" value="ENSAPEG00000017291.1"/>
</dbReference>
<evidence type="ECO:0000313" key="3">
    <source>
        <dbReference type="Proteomes" id="UP000265080"/>
    </source>
</evidence>
<reference evidence="2" key="2">
    <citation type="submission" date="2025-08" db="UniProtKB">
        <authorList>
            <consortium name="Ensembl"/>
        </authorList>
    </citation>
    <scope>IDENTIFICATION</scope>
</reference>